<feature type="transmembrane region" description="Helical" evidence="1">
    <location>
        <begin position="58"/>
        <end position="78"/>
    </location>
</feature>
<evidence type="ECO:0000256" key="1">
    <source>
        <dbReference type="SAM" id="Phobius"/>
    </source>
</evidence>
<feature type="domain" description="Aerotolerance regulator N-terminal" evidence="2">
    <location>
        <begin position="1"/>
        <end position="76"/>
    </location>
</feature>
<dbReference type="NCBIfam" id="TIGR02226">
    <property type="entry name" value="two_anch"/>
    <property type="match status" value="1"/>
</dbReference>
<evidence type="ECO:0000313" key="4">
    <source>
        <dbReference type="EMBL" id="TKD03107.1"/>
    </source>
</evidence>
<dbReference type="InterPro" id="IPR024163">
    <property type="entry name" value="Aerotolerance_reg_N"/>
</dbReference>
<dbReference type="Proteomes" id="UP000309215">
    <property type="component" value="Unassembled WGS sequence"/>
</dbReference>
<keyword evidence="1" id="KW-0472">Membrane</keyword>
<feature type="domain" description="VWFA" evidence="3">
    <location>
        <begin position="96"/>
        <end position="206"/>
    </location>
</feature>
<feature type="transmembrane region" description="Helical" evidence="1">
    <location>
        <begin position="6"/>
        <end position="24"/>
    </location>
</feature>
<keyword evidence="1" id="KW-0812">Transmembrane</keyword>
<protein>
    <submittedName>
        <fullName evidence="4">VWA domain-containing protein</fullName>
    </submittedName>
</protein>
<dbReference type="SUPFAM" id="SSF53300">
    <property type="entry name" value="vWA-like"/>
    <property type="match status" value="1"/>
</dbReference>
<dbReference type="RefSeq" id="WP_136932087.1">
    <property type="nucleotide sequence ID" value="NZ_SSMQ01000032.1"/>
</dbReference>
<dbReference type="InterPro" id="IPR002035">
    <property type="entry name" value="VWF_A"/>
</dbReference>
<keyword evidence="1" id="KW-1133">Transmembrane helix</keyword>
<dbReference type="Pfam" id="PF13519">
    <property type="entry name" value="VWA_2"/>
    <property type="match status" value="1"/>
</dbReference>
<dbReference type="PANTHER" id="PTHR37464:SF1">
    <property type="entry name" value="BLL2463 PROTEIN"/>
    <property type="match status" value="1"/>
</dbReference>
<dbReference type="Pfam" id="PF07584">
    <property type="entry name" value="BatA"/>
    <property type="match status" value="1"/>
</dbReference>
<evidence type="ECO:0000313" key="5">
    <source>
        <dbReference type="Proteomes" id="UP000309215"/>
    </source>
</evidence>
<reference evidence="4 5" key="1">
    <citation type="submission" date="2019-04" db="EMBL/GenBank/DDBJ databases">
        <authorList>
            <person name="Li Y."/>
            <person name="Wang J."/>
        </authorList>
    </citation>
    <scope>NUCLEOTIDE SEQUENCE [LARGE SCALE GENOMIC DNA]</scope>
    <source>
        <strain evidence="4 5">DSM 14668</strain>
    </source>
</reference>
<name>A0A4U1J721_9BACT</name>
<proteinExistence type="predicted"/>
<organism evidence="4 5">
    <name type="scientific">Polyangium fumosum</name>
    <dbReference type="NCBI Taxonomy" id="889272"/>
    <lineage>
        <taxon>Bacteria</taxon>
        <taxon>Pseudomonadati</taxon>
        <taxon>Myxococcota</taxon>
        <taxon>Polyangia</taxon>
        <taxon>Polyangiales</taxon>
        <taxon>Polyangiaceae</taxon>
        <taxon>Polyangium</taxon>
    </lineage>
</organism>
<dbReference type="CDD" id="cd00198">
    <property type="entry name" value="vWFA"/>
    <property type="match status" value="1"/>
</dbReference>
<dbReference type="Gene3D" id="3.40.50.880">
    <property type="match status" value="1"/>
</dbReference>
<comment type="caution">
    <text evidence="4">The sequence shown here is derived from an EMBL/GenBank/DDBJ whole genome shotgun (WGS) entry which is preliminary data.</text>
</comment>
<evidence type="ECO:0000259" key="3">
    <source>
        <dbReference type="Pfam" id="PF13519"/>
    </source>
</evidence>
<dbReference type="SUPFAM" id="SSF52317">
    <property type="entry name" value="Class I glutamine amidotransferase-like"/>
    <property type="match status" value="1"/>
</dbReference>
<accession>A0A4U1J721</accession>
<keyword evidence="5" id="KW-1185">Reference proteome</keyword>
<dbReference type="InterPro" id="IPR011933">
    <property type="entry name" value="Double_TM_dom"/>
</dbReference>
<dbReference type="InterPro" id="IPR029062">
    <property type="entry name" value="Class_I_gatase-like"/>
</dbReference>
<evidence type="ECO:0000259" key="2">
    <source>
        <dbReference type="Pfam" id="PF07584"/>
    </source>
</evidence>
<dbReference type="Gene3D" id="3.40.50.410">
    <property type="entry name" value="von Willebrand factor, type A domain"/>
    <property type="match status" value="1"/>
</dbReference>
<dbReference type="EMBL" id="SSMQ01000032">
    <property type="protein sequence ID" value="TKD03107.1"/>
    <property type="molecule type" value="Genomic_DNA"/>
</dbReference>
<dbReference type="InterPro" id="IPR036465">
    <property type="entry name" value="vWFA_dom_sf"/>
</dbReference>
<gene>
    <name evidence="4" type="ORF">E8A74_27680</name>
</gene>
<sequence length="677" mass="69773">MSFATIAALLVALLVGAPVAAHLLRRRKAEEQPFPPAKLVPPTKPMARRRSMLEDRSLFAVRALSVLLLALLGATPFVRCARLGLARKDGASVALAIVIDDSLSMRAPLEGGAGAPGKRTKFERALASARELATGLRSGDAVAVVLGGAPARVALASTTNMAAVTGALDGIEPSDRATDLEGALSLARELLRSVPHTDRRVVLLSDLADGAPNALPLGGGSDTTLWAPLPELVASGSDCAVTRADLRAGKVRARIVCSPDARASGEGAAGVSASAGRAVELRAGGKVLASAPLGAAVRAEEVALDVPEGAPEELTVGLTPGDTILEDDEAPVVPAGGALPIAVVVDVASTHVATGGPPPIEQALAAMHLDAEVRPLPAVPDHADELAAFAGLIVDDVPGFTPEGRRSLAAWVERGGVLLLTFGPRAATAPLGAGFDPLMPGVVRWGPSPSPGADATSAVFFGPSAEGLGKLSPDGRASFDPAAATNADVLARWDDGAPLLLRRSLGRGAVFALSLPLTVDESDFVLRPAFLALLDRFVGTARARGGARQIDVGDAFTFDGFKDVAIERLPVRTGEARRPIPVVEQDGRRRAVAPLQGRYEVRLDGERAVRVATVPEREIDLRPRRVIDAARAEELGGVVPSIDASPYVALGLLGLVVLELFLRAVGQKREGSASTSA</sequence>
<dbReference type="OrthoDB" id="5500636at2"/>
<dbReference type="PANTHER" id="PTHR37464">
    <property type="entry name" value="BLL2463 PROTEIN"/>
    <property type="match status" value="1"/>
</dbReference>
<dbReference type="AlphaFoldDB" id="A0A4U1J721"/>